<dbReference type="AlphaFoldDB" id="A0AAV9XXZ5"/>
<dbReference type="EMBL" id="JAWDEY010000013">
    <property type="protein sequence ID" value="KAK6589379.1"/>
    <property type="molecule type" value="Genomic_DNA"/>
</dbReference>
<feature type="transmembrane region" description="Helical" evidence="2">
    <location>
        <begin position="170"/>
        <end position="195"/>
    </location>
</feature>
<organism evidence="3 4">
    <name type="scientific">Cryptosporidium xiaoi</name>
    <dbReference type="NCBI Taxonomy" id="659607"/>
    <lineage>
        <taxon>Eukaryota</taxon>
        <taxon>Sar</taxon>
        <taxon>Alveolata</taxon>
        <taxon>Apicomplexa</taxon>
        <taxon>Conoidasida</taxon>
        <taxon>Coccidia</taxon>
        <taxon>Eucoccidiorida</taxon>
        <taxon>Eimeriorina</taxon>
        <taxon>Cryptosporidiidae</taxon>
        <taxon>Cryptosporidium</taxon>
    </lineage>
</organism>
<gene>
    <name evidence="3" type="ORF">RS030_213361</name>
</gene>
<protein>
    <recommendedName>
        <fullName evidence="5">Transmembrane protein</fullName>
    </recommendedName>
</protein>
<reference evidence="3 4" key="1">
    <citation type="submission" date="2023-10" db="EMBL/GenBank/DDBJ databases">
        <title>Comparative genomics analysis reveals potential genetic determinants of host preference in Cryptosporidium xiaoi.</title>
        <authorList>
            <person name="Xiao L."/>
            <person name="Li J."/>
        </authorList>
    </citation>
    <scope>NUCLEOTIDE SEQUENCE [LARGE SCALE GENOMIC DNA]</scope>
    <source>
        <strain evidence="3 4">52996</strain>
    </source>
</reference>
<accession>A0AAV9XXZ5</accession>
<keyword evidence="2" id="KW-0472">Membrane</keyword>
<comment type="caution">
    <text evidence="3">The sequence shown here is derived from an EMBL/GenBank/DDBJ whole genome shotgun (WGS) entry which is preliminary data.</text>
</comment>
<evidence type="ECO:0000313" key="3">
    <source>
        <dbReference type="EMBL" id="KAK6589379.1"/>
    </source>
</evidence>
<proteinExistence type="predicted"/>
<keyword evidence="2" id="KW-1133">Transmembrane helix</keyword>
<keyword evidence="4" id="KW-1185">Reference proteome</keyword>
<name>A0AAV9XXZ5_9CRYT</name>
<feature type="region of interest" description="Disordered" evidence="1">
    <location>
        <begin position="55"/>
        <end position="78"/>
    </location>
</feature>
<feature type="transmembrane region" description="Helical" evidence="2">
    <location>
        <begin position="232"/>
        <end position="256"/>
    </location>
</feature>
<evidence type="ECO:0008006" key="5">
    <source>
        <dbReference type="Google" id="ProtNLM"/>
    </source>
</evidence>
<dbReference type="Proteomes" id="UP001311799">
    <property type="component" value="Unassembled WGS sequence"/>
</dbReference>
<feature type="transmembrane region" description="Helical" evidence="2">
    <location>
        <begin position="89"/>
        <end position="110"/>
    </location>
</feature>
<evidence type="ECO:0000256" key="2">
    <source>
        <dbReference type="SAM" id="Phobius"/>
    </source>
</evidence>
<evidence type="ECO:0000313" key="4">
    <source>
        <dbReference type="Proteomes" id="UP001311799"/>
    </source>
</evidence>
<keyword evidence="2" id="KW-0812">Transmembrane</keyword>
<evidence type="ECO:0000256" key="1">
    <source>
        <dbReference type="SAM" id="MobiDB-lite"/>
    </source>
</evidence>
<sequence length="305" mass="36165">MSEEAQREFNGFNWSENHSWQQYYSNLYPTPTSTQLEYFKRKWFKKNINSKLELDTSSESKNNSKYDQHKFGSSNNGQRVTVNKRHKQLMVFSLSISLLLSIVLSILGFLPLIRSNSFANRLVKLCNLTFIIGFGIHLYEISRKPIQFFTIEFWQRILAEDSFHSLLSLISYYGLTFSFPMIYIIPSVTAIFIIANNQQILNNKKLNTFFTIANQNRNIIYERRAFFEAIGLGLYLTLSIITKRISIFYLSLYWALIRTKYPFDLYIQYAYRTTNNKINYYLNIYSNYIPSFIPRVYKMVSQVRI</sequence>